<reference evidence="1 2" key="1">
    <citation type="submission" date="2007-04" db="EMBL/GenBank/DDBJ databases">
        <authorList>
            <person name="Fulton L."/>
            <person name="Clifton S."/>
            <person name="Fulton B."/>
            <person name="Xu J."/>
            <person name="Minx P."/>
            <person name="Pepin K.H."/>
            <person name="Johnson M."/>
            <person name="Thiruvilangam P."/>
            <person name="Bhonagiri V."/>
            <person name="Nash W.E."/>
            <person name="Mardis E.R."/>
            <person name="Wilson R.K."/>
        </authorList>
    </citation>
    <scope>NUCLEOTIDE SEQUENCE [LARGE SCALE GENOMIC DNA]</scope>
    <source>
        <strain evidence="1 2">L2-32</strain>
    </source>
</reference>
<dbReference type="Proteomes" id="UP000003773">
    <property type="component" value="Unassembled WGS sequence"/>
</dbReference>
<evidence type="ECO:0000313" key="1">
    <source>
        <dbReference type="EMBL" id="EDN82389.1"/>
    </source>
</evidence>
<gene>
    <name evidence="1" type="ORF">BIFADO_01872</name>
</gene>
<proteinExistence type="predicted"/>
<organism evidence="1 2">
    <name type="scientific">Bifidobacterium adolescentis L2-32</name>
    <dbReference type="NCBI Taxonomy" id="411481"/>
    <lineage>
        <taxon>Bacteria</taxon>
        <taxon>Bacillati</taxon>
        <taxon>Actinomycetota</taxon>
        <taxon>Actinomycetes</taxon>
        <taxon>Bifidobacteriales</taxon>
        <taxon>Bifidobacteriaceae</taxon>
        <taxon>Bifidobacterium</taxon>
    </lineage>
</organism>
<dbReference type="HOGENOM" id="CLU_2380417_0_0_11"/>
<name>A7A7N3_BIFAD</name>
<evidence type="ECO:0000313" key="2">
    <source>
        <dbReference type="Proteomes" id="UP000003773"/>
    </source>
</evidence>
<dbReference type="AlphaFoldDB" id="A7A7N3"/>
<dbReference type="EMBL" id="AAXD02000056">
    <property type="protein sequence ID" value="EDN82389.1"/>
    <property type="molecule type" value="Genomic_DNA"/>
</dbReference>
<sequence length="94" mass="10182">MTFQSANFPARFQGLATPWARVRSAGLIPQPNDDFIVLVMIDTTLSPASRGLMSANLEPTRARYRLEVAAGRTLVAHSPSCSATFALRYLGEGV</sequence>
<protein>
    <submittedName>
        <fullName evidence="1">Uncharacterized protein</fullName>
    </submittedName>
</protein>
<accession>A7A7N3</accession>
<comment type="caution">
    <text evidence="1">The sequence shown here is derived from an EMBL/GenBank/DDBJ whole genome shotgun (WGS) entry which is preliminary data.</text>
</comment>
<reference evidence="1 2" key="2">
    <citation type="submission" date="2007-05" db="EMBL/GenBank/DDBJ databases">
        <title>Draft genome sequence of Bifidobacterium adolescentis (L2-32).</title>
        <authorList>
            <person name="Sudarsanam P."/>
            <person name="Ley R."/>
            <person name="Guruge J."/>
            <person name="Turnbaugh P.J."/>
            <person name="Mahowald M."/>
            <person name="Liep D."/>
            <person name="Gordon J."/>
        </authorList>
    </citation>
    <scope>NUCLEOTIDE SEQUENCE [LARGE SCALE GENOMIC DNA]</scope>
    <source>
        <strain evidence="1 2">L2-32</strain>
    </source>
</reference>